<dbReference type="AlphaFoldDB" id="A0A6G1IWZ8"/>
<evidence type="ECO:0000259" key="9">
    <source>
        <dbReference type="SMART" id="SM01312"/>
    </source>
</evidence>
<dbReference type="InterPro" id="IPR039024">
    <property type="entry name" value="RTC4"/>
</dbReference>
<feature type="region of interest" description="Disordered" evidence="8">
    <location>
        <begin position="1"/>
        <end position="158"/>
    </location>
</feature>
<dbReference type="PANTHER" id="PTHR41391:SF1">
    <property type="entry name" value="RESTRICTION OF TELOMERE CAPPING PROTEIN 4"/>
    <property type="match status" value="1"/>
</dbReference>
<feature type="region of interest" description="Disordered" evidence="8">
    <location>
        <begin position="256"/>
        <end position="275"/>
    </location>
</feature>
<name>A0A6G1IWZ8_9PLEO</name>
<dbReference type="Proteomes" id="UP000799291">
    <property type="component" value="Unassembled WGS sequence"/>
</dbReference>
<evidence type="ECO:0000256" key="8">
    <source>
        <dbReference type="SAM" id="MobiDB-lite"/>
    </source>
</evidence>
<sequence>MPLLPKQGASKLLKIVGGKPHASSDDHEEDASPAASAKEMTEEEINADPIDSDNEIEAQVPPPPSQTSQTSTGSKASRKAKAAGAEQKGTRRSAKETKIRPPPRGSYHKGQAAKGGTGGEAEKENVDEVPTSSAEKRPAEESIFGGMQHQGPKRLKSAATYRSNLHANPIGSEINLKRTFSKARAVDPYHTQWHSTKAVDDLDNIEMKDAEQDKSSSTSRKKRGSQKTRSSTSQPASSPAKPARPNLLETLGAYKQPASSPADNADGSDTDKPTTEALDNMEQDVAALPSRDRDLVCNLCQAPVDPSHSIAFYATRKRTVRNQALFCKEHKRTTAAAEYKTLGFPPIDWEALTGRIHSFRPQLVQLLRNETDVESEFRKQHAEKLLSGKAVALPSRRKDKKTEELEQEMFDNVDGAEEFTGFYGPRGKRIMMEAIGAELVDDIKEAVKTDPVVGRSGFAAFVQAVLVPELTILLAMEDLGGVSEGVAKEKIQKSAELGRLLHEDVDDLVARGSDEEMSDEEEGIDEEDK</sequence>
<dbReference type="PANTHER" id="PTHR41391">
    <property type="entry name" value="RESTRICTION OF TELOMERE CAPPING PROTEIN 4"/>
    <property type="match status" value="1"/>
</dbReference>
<comment type="function">
    <text evidence="1">May be involved in a process influencing telomere capping.</text>
</comment>
<evidence type="ECO:0000313" key="10">
    <source>
        <dbReference type="EMBL" id="KAF2682777.1"/>
    </source>
</evidence>
<dbReference type="GO" id="GO:0005634">
    <property type="term" value="C:nucleus"/>
    <property type="evidence" value="ECO:0007669"/>
    <property type="project" value="UniProtKB-SubCell"/>
</dbReference>
<protein>
    <recommendedName>
        <fullName evidence="5">Restriction of telomere capping protein 4</fullName>
    </recommendedName>
</protein>
<feature type="region of interest" description="Disordered" evidence="8">
    <location>
        <begin position="508"/>
        <end position="529"/>
    </location>
</feature>
<dbReference type="GO" id="GO:0005737">
    <property type="term" value="C:cytoplasm"/>
    <property type="evidence" value="ECO:0007669"/>
    <property type="project" value="UniProtKB-SubCell"/>
</dbReference>
<gene>
    <name evidence="10" type="ORF">K458DRAFT_488515</name>
</gene>
<dbReference type="OrthoDB" id="128308at2759"/>
<evidence type="ECO:0000256" key="3">
    <source>
        <dbReference type="ARBA" id="ARBA00004496"/>
    </source>
</evidence>
<proteinExistence type="inferred from homology"/>
<evidence type="ECO:0000256" key="1">
    <source>
        <dbReference type="ARBA" id="ARBA00002738"/>
    </source>
</evidence>
<feature type="domain" description="Restriction of telomere capping protein 4 C-terminal" evidence="9">
    <location>
        <begin position="385"/>
        <end position="504"/>
    </location>
</feature>
<dbReference type="Pfam" id="PF14474">
    <property type="entry name" value="RTC4"/>
    <property type="match status" value="1"/>
</dbReference>
<evidence type="ECO:0000256" key="7">
    <source>
        <dbReference type="ARBA" id="ARBA00023242"/>
    </source>
</evidence>
<keyword evidence="11" id="KW-1185">Reference proteome</keyword>
<organism evidence="10 11">
    <name type="scientific">Lentithecium fluviatile CBS 122367</name>
    <dbReference type="NCBI Taxonomy" id="1168545"/>
    <lineage>
        <taxon>Eukaryota</taxon>
        <taxon>Fungi</taxon>
        <taxon>Dikarya</taxon>
        <taxon>Ascomycota</taxon>
        <taxon>Pezizomycotina</taxon>
        <taxon>Dothideomycetes</taxon>
        <taxon>Pleosporomycetidae</taxon>
        <taxon>Pleosporales</taxon>
        <taxon>Massarineae</taxon>
        <taxon>Lentitheciaceae</taxon>
        <taxon>Lentithecium</taxon>
    </lineage>
</organism>
<comment type="subcellular location">
    <subcellularLocation>
        <location evidence="3">Cytoplasm</location>
    </subcellularLocation>
    <subcellularLocation>
        <location evidence="2">Nucleus</location>
    </subcellularLocation>
</comment>
<dbReference type="EMBL" id="MU005586">
    <property type="protein sequence ID" value="KAF2682777.1"/>
    <property type="molecule type" value="Genomic_DNA"/>
</dbReference>
<evidence type="ECO:0000256" key="4">
    <source>
        <dbReference type="ARBA" id="ARBA00009461"/>
    </source>
</evidence>
<dbReference type="InterPro" id="IPR028094">
    <property type="entry name" value="RTC4_C"/>
</dbReference>
<evidence type="ECO:0000313" key="11">
    <source>
        <dbReference type="Proteomes" id="UP000799291"/>
    </source>
</evidence>
<dbReference type="SMART" id="SM01312">
    <property type="entry name" value="RTC4"/>
    <property type="match status" value="1"/>
</dbReference>
<feature type="compositionally biased region" description="Low complexity" evidence="8">
    <location>
        <begin position="66"/>
        <end position="75"/>
    </location>
</feature>
<comment type="similarity">
    <text evidence="4">Belongs to the RTC4 family.</text>
</comment>
<evidence type="ECO:0000256" key="2">
    <source>
        <dbReference type="ARBA" id="ARBA00004123"/>
    </source>
</evidence>
<evidence type="ECO:0000256" key="5">
    <source>
        <dbReference type="ARBA" id="ARBA00015162"/>
    </source>
</evidence>
<feature type="compositionally biased region" description="Acidic residues" evidence="8">
    <location>
        <begin position="41"/>
        <end position="56"/>
    </location>
</feature>
<evidence type="ECO:0000256" key="6">
    <source>
        <dbReference type="ARBA" id="ARBA00022490"/>
    </source>
</evidence>
<keyword evidence="7" id="KW-0539">Nucleus</keyword>
<reference evidence="10" key="1">
    <citation type="journal article" date="2020" name="Stud. Mycol.">
        <title>101 Dothideomycetes genomes: a test case for predicting lifestyles and emergence of pathogens.</title>
        <authorList>
            <person name="Haridas S."/>
            <person name="Albert R."/>
            <person name="Binder M."/>
            <person name="Bloem J."/>
            <person name="Labutti K."/>
            <person name="Salamov A."/>
            <person name="Andreopoulos B."/>
            <person name="Baker S."/>
            <person name="Barry K."/>
            <person name="Bills G."/>
            <person name="Bluhm B."/>
            <person name="Cannon C."/>
            <person name="Castanera R."/>
            <person name="Culley D."/>
            <person name="Daum C."/>
            <person name="Ezra D."/>
            <person name="Gonzalez J."/>
            <person name="Henrissat B."/>
            <person name="Kuo A."/>
            <person name="Liang C."/>
            <person name="Lipzen A."/>
            <person name="Lutzoni F."/>
            <person name="Magnuson J."/>
            <person name="Mondo S."/>
            <person name="Nolan M."/>
            <person name="Ohm R."/>
            <person name="Pangilinan J."/>
            <person name="Park H.-J."/>
            <person name="Ramirez L."/>
            <person name="Alfaro M."/>
            <person name="Sun H."/>
            <person name="Tritt A."/>
            <person name="Yoshinaga Y."/>
            <person name="Zwiers L.-H."/>
            <person name="Turgeon B."/>
            <person name="Goodwin S."/>
            <person name="Spatafora J."/>
            <person name="Crous P."/>
            <person name="Grigoriev I."/>
        </authorList>
    </citation>
    <scope>NUCLEOTIDE SEQUENCE</scope>
    <source>
        <strain evidence="10">CBS 122367</strain>
    </source>
</reference>
<feature type="compositionally biased region" description="Acidic residues" evidence="8">
    <location>
        <begin position="515"/>
        <end position="529"/>
    </location>
</feature>
<accession>A0A6G1IWZ8</accession>
<feature type="region of interest" description="Disordered" evidence="8">
    <location>
        <begin position="209"/>
        <end position="244"/>
    </location>
</feature>
<keyword evidence="6" id="KW-0963">Cytoplasm</keyword>